<comment type="caution">
    <text evidence="7">The sequence shown here is derived from an EMBL/GenBank/DDBJ whole genome shotgun (WGS) entry which is preliminary data.</text>
</comment>
<feature type="transmembrane region" description="Helical" evidence="5">
    <location>
        <begin position="12"/>
        <end position="29"/>
    </location>
</feature>
<accession>A0A2V1JTR4</accession>
<dbReference type="RefSeq" id="WP_109214776.1">
    <property type="nucleotide sequence ID" value="NZ_JRFU01000028.1"/>
</dbReference>
<dbReference type="InterPro" id="IPR051533">
    <property type="entry name" value="WaaL-like"/>
</dbReference>
<proteinExistence type="predicted"/>
<protein>
    <recommendedName>
        <fullName evidence="6">O-antigen ligase-related domain-containing protein</fullName>
    </recommendedName>
</protein>
<feature type="transmembrane region" description="Helical" evidence="5">
    <location>
        <begin position="188"/>
        <end position="218"/>
    </location>
</feature>
<feature type="transmembrane region" description="Helical" evidence="5">
    <location>
        <begin position="150"/>
        <end position="176"/>
    </location>
</feature>
<dbReference type="Pfam" id="PF04932">
    <property type="entry name" value="Wzy_C"/>
    <property type="match status" value="1"/>
</dbReference>
<keyword evidence="3 5" id="KW-1133">Transmembrane helix</keyword>
<evidence type="ECO:0000256" key="5">
    <source>
        <dbReference type="SAM" id="Phobius"/>
    </source>
</evidence>
<sequence>MTAKVREINIHNIIGYFILIPFLNPRGFYDAVPFYKPFMTAWVYLALLLIIFEMCLQYRGNLIHMEKRAEIAIFSYFVAVILITLTAQGGLHEGLQNMIATPFLCVYAILCLRNDPKHFIKMISNILIVLFLLNLTIFNPYIMQYKIAEYHIIFLGHVQVAAQFGVLGILCGALEFRSRKKTALLLELLSILTMLTSNAASAILTVVLLVVFIVLVIFKVYGIFCKGIPIYIVLYTIFSAILVMVNVRLPGFVISMLNSRQSIWAVALQHIKEAPVIGYGVQGVTLELYWGGKFNYAHSQFAQNLLDGGIVLSILFFVMFVAVAFCVRKTENKILRSIGTLTMIAFMCVALFDSISFYPYFMLTLMILLYLPDISKIQSRT</sequence>
<feature type="transmembrane region" description="Helical" evidence="5">
    <location>
        <begin position="230"/>
        <end position="249"/>
    </location>
</feature>
<dbReference type="PANTHER" id="PTHR37422:SF13">
    <property type="entry name" value="LIPOPOLYSACCHARIDE BIOSYNTHESIS PROTEIN PA4999-RELATED"/>
    <property type="match status" value="1"/>
</dbReference>
<keyword evidence="4 5" id="KW-0472">Membrane</keyword>
<feature type="transmembrane region" description="Helical" evidence="5">
    <location>
        <begin position="270"/>
        <end position="290"/>
    </location>
</feature>
<dbReference type="InterPro" id="IPR007016">
    <property type="entry name" value="O-antigen_ligase-rel_domated"/>
</dbReference>
<evidence type="ECO:0000256" key="4">
    <source>
        <dbReference type="ARBA" id="ARBA00023136"/>
    </source>
</evidence>
<comment type="subcellular location">
    <subcellularLocation>
        <location evidence="1">Membrane</location>
        <topology evidence="1">Multi-pass membrane protein</topology>
    </subcellularLocation>
</comment>
<evidence type="ECO:0000256" key="2">
    <source>
        <dbReference type="ARBA" id="ARBA00022692"/>
    </source>
</evidence>
<dbReference type="GO" id="GO:0016020">
    <property type="term" value="C:membrane"/>
    <property type="evidence" value="ECO:0007669"/>
    <property type="project" value="UniProtKB-SubCell"/>
</dbReference>
<gene>
    <name evidence="7" type="ORF">LG34_02905</name>
</gene>
<dbReference type="PANTHER" id="PTHR37422">
    <property type="entry name" value="TEICHURONIC ACID BIOSYNTHESIS PROTEIN TUAE"/>
    <property type="match status" value="1"/>
</dbReference>
<evidence type="ECO:0000256" key="3">
    <source>
        <dbReference type="ARBA" id="ARBA00022989"/>
    </source>
</evidence>
<keyword evidence="8" id="KW-1185">Reference proteome</keyword>
<keyword evidence="2 5" id="KW-0812">Transmembrane</keyword>
<feature type="transmembrane region" description="Helical" evidence="5">
    <location>
        <begin position="358"/>
        <end position="375"/>
    </location>
</feature>
<feature type="transmembrane region" description="Helical" evidence="5">
    <location>
        <begin position="310"/>
        <end position="327"/>
    </location>
</feature>
<evidence type="ECO:0000259" key="6">
    <source>
        <dbReference type="Pfam" id="PF04932"/>
    </source>
</evidence>
<feature type="transmembrane region" description="Helical" evidence="5">
    <location>
        <begin position="41"/>
        <end position="59"/>
    </location>
</feature>
<dbReference type="EMBL" id="JRFU01000028">
    <property type="protein sequence ID" value="PWE87596.1"/>
    <property type="molecule type" value="Genomic_DNA"/>
</dbReference>
<evidence type="ECO:0000313" key="7">
    <source>
        <dbReference type="EMBL" id="PWE87596.1"/>
    </source>
</evidence>
<dbReference type="Proteomes" id="UP000245288">
    <property type="component" value="Unassembled WGS sequence"/>
</dbReference>
<feature type="domain" description="O-antigen ligase-related" evidence="6">
    <location>
        <begin position="188"/>
        <end position="317"/>
    </location>
</feature>
<name>A0A2V1JTR4_EUBRA</name>
<evidence type="ECO:0000313" key="8">
    <source>
        <dbReference type="Proteomes" id="UP000245288"/>
    </source>
</evidence>
<organism evidence="7 8">
    <name type="scientific">Eubacterium ramulus</name>
    <dbReference type="NCBI Taxonomy" id="39490"/>
    <lineage>
        <taxon>Bacteria</taxon>
        <taxon>Bacillati</taxon>
        <taxon>Bacillota</taxon>
        <taxon>Clostridia</taxon>
        <taxon>Eubacteriales</taxon>
        <taxon>Eubacteriaceae</taxon>
        <taxon>Eubacterium</taxon>
    </lineage>
</organism>
<feature type="transmembrane region" description="Helical" evidence="5">
    <location>
        <begin position="119"/>
        <end position="138"/>
    </location>
</feature>
<feature type="transmembrane region" description="Helical" evidence="5">
    <location>
        <begin position="95"/>
        <end position="112"/>
    </location>
</feature>
<dbReference type="AlphaFoldDB" id="A0A2V1JTR4"/>
<feature type="transmembrane region" description="Helical" evidence="5">
    <location>
        <begin position="71"/>
        <end position="89"/>
    </location>
</feature>
<reference evidence="7 8" key="1">
    <citation type="submission" date="2014-09" db="EMBL/GenBank/DDBJ databases">
        <title>Butyrate-producing bacteria isolated from human gut.</title>
        <authorList>
            <person name="Zhang Q."/>
            <person name="Zhao L."/>
        </authorList>
    </citation>
    <scope>NUCLEOTIDE SEQUENCE [LARGE SCALE GENOMIC DNA]</scope>
    <source>
        <strain evidence="7 8">21</strain>
    </source>
</reference>
<evidence type="ECO:0000256" key="1">
    <source>
        <dbReference type="ARBA" id="ARBA00004141"/>
    </source>
</evidence>